<evidence type="ECO:0000256" key="1">
    <source>
        <dbReference type="SAM" id="MobiDB-lite"/>
    </source>
</evidence>
<accession>A0A2G9G433</accession>
<comment type="caution">
    <text evidence="2">The sequence shown here is derived from an EMBL/GenBank/DDBJ whole genome shotgun (WGS) entry which is preliminary data.</text>
</comment>
<evidence type="ECO:0000313" key="2">
    <source>
        <dbReference type="EMBL" id="PIN00073.1"/>
    </source>
</evidence>
<dbReference type="EMBL" id="NKXS01007189">
    <property type="protein sequence ID" value="PIN00073.1"/>
    <property type="molecule type" value="Genomic_DNA"/>
</dbReference>
<sequence>MRKCIRAGENQKKYLNGCIVGLMFNPTSQELCLLNPDNIIAAISGAKDEEIKELKKRIAESDYGENLSKVHILVEKKKAVRRKRIIKMVRMERKYEGEEKDQEDEMMNKERKDKEDEKKEKKNEENKEKENKIEKR</sequence>
<name>A0A2G9G433_9LAMI</name>
<organism evidence="2 3">
    <name type="scientific">Handroanthus impetiginosus</name>
    <dbReference type="NCBI Taxonomy" id="429701"/>
    <lineage>
        <taxon>Eukaryota</taxon>
        <taxon>Viridiplantae</taxon>
        <taxon>Streptophyta</taxon>
        <taxon>Embryophyta</taxon>
        <taxon>Tracheophyta</taxon>
        <taxon>Spermatophyta</taxon>
        <taxon>Magnoliopsida</taxon>
        <taxon>eudicotyledons</taxon>
        <taxon>Gunneridae</taxon>
        <taxon>Pentapetalae</taxon>
        <taxon>asterids</taxon>
        <taxon>lamiids</taxon>
        <taxon>Lamiales</taxon>
        <taxon>Bignoniaceae</taxon>
        <taxon>Crescentiina</taxon>
        <taxon>Tabebuia alliance</taxon>
        <taxon>Handroanthus</taxon>
    </lineage>
</organism>
<protein>
    <submittedName>
        <fullName evidence="2">Uncharacterized protein</fullName>
    </submittedName>
</protein>
<keyword evidence="3" id="KW-1185">Reference proteome</keyword>
<proteinExistence type="predicted"/>
<evidence type="ECO:0000313" key="3">
    <source>
        <dbReference type="Proteomes" id="UP000231279"/>
    </source>
</evidence>
<dbReference type="OrthoDB" id="928194at2759"/>
<reference evidence="3" key="1">
    <citation type="journal article" date="2018" name="Gigascience">
        <title>Genome assembly of the Pink Ipe (Handroanthus impetiginosus, Bignoniaceae), a highly valued, ecologically keystone Neotropical timber forest tree.</title>
        <authorList>
            <person name="Silva-Junior O.B."/>
            <person name="Grattapaglia D."/>
            <person name="Novaes E."/>
            <person name="Collevatti R.G."/>
        </authorList>
    </citation>
    <scope>NUCLEOTIDE SEQUENCE [LARGE SCALE GENOMIC DNA]</scope>
    <source>
        <strain evidence="3">cv. UFG-1</strain>
    </source>
</reference>
<feature type="region of interest" description="Disordered" evidence="1">
    <location>
        <begin position="91"/>
        <end position="136"/>
    </location>
</feature>
<dbReference type="AlphaFoldDB" id="A0A2G9G433"/>
<feature type="compositionally biased region" description="Basic and acidic residues" evidence="1">
    <location>
        <begin position="106"/>
        <end position="136"/>
    </location>
</feature>
<gene>
    <name evidence="2" type="ORF">CDL12_27426</name>
</gene>
<dbReference type="Proteomes" id="UP000231279">
    <property type="component" value="Unassembled WGS sequence"/>
</dbReference>